<dbReference type="OrthoDB" id="5441967at2"/>
<proteinExistence type="predicted"/>
<feature type="transmembrane region" description="Helical" evidence="6">
    <location>
        <begin position="372"/>
        <end position="394"/>
    </location>
</feature>
<feature type="transmembrane region" description="Helical" evidence="6">
    <location>
        <begin position="20"/>
        <end position="37"/>
    </location>
</feature>
<dbReference type="PANTHER" id="PTHR43791">
    <property type="entry name" value="PERMEASE-RELATED"/>
    <property type="match status" value="1"/>
</dbReference>
<dbReference type="InterPro" id="IPR020846">
    <property type="entry name" value="MFS_dom"/>
</dbReference>
<feature type="transmembrane region" description="Helical" evidence="6">
    <location>
        <begin position="57"/>
        <end position="78"/>
    </location>
</feature>
<dbReference type="Proteomes" id="UP000054978">
    <property type="component" value="Unassembled WGS sequence"/>
</dbReference>
<reference evidence="8" key="1">
    <citation type="submission" date="2016-01" db="EMBL/GenBank/DDBJ databases">
        <authorList>
            <person name="Peeters C."/>
        </authorList>
    </citation>
    <scope>NUCLEOTIDE SEQUENCE [LARGE SCALE GENOMIC DNA]</scope>
    <source>
        <strain evidence="8">LMG 29326</strain>
    </source>
</reference>
<dbReference type="GO" id="GO:0016020">
    <property type="term" value="C:membrane"/>
    <property type="evidence" value="ECO:0007669"/>
    <property type="project" value="UniProtKB-SubCell"/>
</dbReference>
<feature type="transmembrane region" description="Helical" evidence="6">
    <location>
        <begin position="251"/>
        <end position="272"/>
    </location>
</feature>
<dbReference type="RefSeq" id="WP_087046946.1">
    <property type="nucleotide sequence ID" value="NZ_FCOB02000016.1"/>
</dbReference>
<keyword evidence="3 6" id="KW-0812">Transmembrane</keyword>
<dbReference type="GO" id="GO:0022857">
    <property type="term" value="F:transmembrane transporter activity"/>
    <property type="evidence" value="ECO:0007669"/>
    <property type="project" value="InterPro"/>
</dbReference>
<keyword evidence="5 6" id="KW-0472">Membrane</keyword>
<dbReference type="SUPFAM" id="SSF103473">
    <property type="entry name" value="MFS general substrate transporter"/>
    <property type="match status" value="1"/>
</dbReference>
<evidence type="ECO:0000256" key="3">
    <source>
        <dbReference type="ARBA" id="ARBA00022692"/>
    </source>
</evidence>
<accession>A0A158BR98</accession>
<dbReference type="AlphaFoldDB" id="A0A158BR98"/>
<sequence length="444" mass="47651">MNTAFASPAADALESASSKVKRHVLPLFLIMFIANYIDRVNVGFVNSHMQADLGIGAAAYGLGSGLFFVGYALFEVPSNVLMQKYGARAWLTRIMGTWGIVAAAMAFVWNDTSFYVLRFLLGIAEAGFFPGVVYYFTQWLPQKERGKAVAIFLGGSAFASVLSGPITGSLLSIRGLGLHGWQWMFLIEGGFSVLLCGASWMLLKSRIGDAHWLSTDEQRALQQAIATEQAEREAAGGGHVPAIKLLKDPQIVLFCLLYFAIQLTIYAATFWLPTIIRKMGGLSDFQVGLFNAVPWLIAMVAMYCFALLSARWRFQQAWLATALVIAACGLFASTTGNAVLSFVAICFSAIGFKAAASLFWPIPQGYLDARVAAGVIALINSVGNLGGFFAPATFGYLQQHTGSVSGGLYGLGVASLIAAAAAFLTRNRRPDHTQGGHAVQRGAH</sequence>
<keyword evidence="2" id="KW-0813">Transport</keyword>
<name>A0A158BR98_9BURK</name>
<dbReference type="PROSITE" id="PS50850">
    <property type="entry name" value="MFS"/>
    <property type="match status" value="1"/>
</dbReference>
<feature type="transmembrane region" description="Helical" evidence="6">
    <location>
        <begin position="339"/>
        <end position="360"/>
    </location>
</feature>
<dbReference type="FunFam" id="1.20.1250.20:FF:000018">
    <property type="entry name" value="MFS transporter permease"/>
    <property type="match status" value="1"/>
</dbReference>
<feature type="transmembrane region" description="Helical" evidence="6">
    <location>
        <begin position="406"/>
        <end position="424"/>
    </location>
</feature>
<dbReference type="InterPro" id="IPR011701">
    <property type="entry name" value="MFS"/>
</dbReference>
<evidence type="ECO:0000256" key="4">
    <source>
        <dbReference type="ARBA" id="ARBA00022989"/>
    </source>
</evidence>
<dbReference type="Pfam" id="PF07690">
    <property type="entry name" value="MFS_1"/>
    <property type="match status" value="1"/>
</dbReference>
<dbReference type="EMBL" id="FCOB02000016">
    <property type="protein sequence ID" value="SAK72531.1"/>
    <property type="molecule type" value="Genomic_DNA"/>
</dbReference>
<keyword evidence="9" id="KW-1185">Reference proteome</keyword>
<dbReference type="PANTHER" id="PTHR43791:SF36">
    <property type="entry name" value="TRANSPORTER, PUTATIVE (AFU_ORTHOLOGUE AFUA_6G08340)-RELATED"/>
    <property type="match status" value="1"/>
</dbReference>
<evidence type="ECO:0000256" key="1">
    <source>
        <dbReference type="ARBA" id="ARBA00004141"/>
    </source>
</evidence>
<feature type="transmembrane region" description="Helical" evidence="6">
    <location>
        <begin position="317"/>
        <end position="333"/>
    </location>
</feature>
<protein>
    <submittedName>
        <fullName evidence="8">Major facilitator transporter</fullName>
    </submittedName>
</protein>
<evidence type="ECO:0000259" key="7">
    <source>
        <dbReference type="PROSITE" id="PS50850"/>
    </source>
</evidence>
<evidence type="ECO:0000256" key="6">
    <source>
        <dbReference type="SAM" id="Phobius"/>
    </source>
</evidence>
<feature type="transmembrane region" description="Helical" evidence="6">
    <location>
        <begin position="148"/>
        <end position="171"/>
    </location>
</feature>
<dbReference type="Gene3D" id="1.20.1250.20">
    <property type="entry name" value="MFS general substrate transporter like domains"/>
    <property type="match status" value="2"/>
</dbReference>
<feature type="domain" description="Major facilitator superfamily (MFS) profile" evidence="7">
    <location>
        <begin position="24"/>
        <end position="430"/>
    </location>
</feature>
<feature type="transmembrane region" description="Helical" evidence="6">
    <location>
        <begin position="183"/>
        <end position="203"/>
    </location>
</feature>
<feature type="transmembrane region" description="Helical" evidence="6">
    <location>
        <begin position="115"/>
        <end position="136"/>
    </location>
</feature>
<evidence type="ECO:0000313" key="8">
    <source>
        <dbReference type="EMBL" id="SAK72531.1"/>
    </source>
</evidence>
<dbReference type="STRING" id="1777144.AWB83_03538"/>
<dbReference type="InterPro" id="IPR036259">
    <property type="entry name" value="MFS_trans_sf"/>
</dbReference>
<feature type="transmembrane region" description="Helical" evidence="6">
    <location>
        <begin position="292"/>
        <end position="310"/>
    </location>
</feature>
<organism evidence="8 9">
    <name type="scientific">Caballeronia ptereochthonis</name>
    <dbReference type="NCBI Taxonomy" id="1777144"/>
    <lineage>
        <taxon>Bacteria</taxon>
        <taxon>Pseudomonadati</taxon>
        <taxon>Pseudomonadota</taxon>
        <taxon>Betaproteobacteria</taxon>
        <taxon>Burkholderiales</taxon>
        <taxon>Burkholderiaceae</taxon>
        <taxon>Caballeronia</taxon>
    </lineage>
</organism>
<keyword evidence="4 6" id="KW-1133">Transmembrane helix</keyword>
<evidence type="ECO:0000256" key="5">
    <source>
        <dbReference type="ARBA" id="ARBA00023136"/>
    </source>
</evidence>
<dbReference type="CDD" id="cd17319">
    <property type="entry name" value="MFS_ExuT_GudP_like"/>
    <property type="match status" value="1"/>
</dbReference>
<gene>
    <name evidence="8" type="ORF">AWB83_03538</name>
</gene>
<comment type="caution">
    <text evidence="8">The sequence shown here is derived from an EMBL/GenBank/DDBJ whole genome shotgun (WGS) entry which is preliminary data.</text>
</comment>
<evidence type="ECO:0000256" key="2">
    <source>
        <dbReference type="ARBA" id="ARBA00022448"/>
    </source>
</evidence>
<comment type="subcellular location">
    <subcellularLocation>
        <location evidence="1">Membrane</location>
        <topology evidence="1">Multi-pass membrane protein</topology>
    </subcellularLocation>
</comment>
<feature type="transmembrane region" description="Helical" evidence="6">
    <location>
        <begin position="90"/>
        <end position="109"/>
    </location>
</feature>
<evidence type="ECO:0000313" key="9">
    <source>
        <dbReference type="Proteomes" id="UP000054978"/>
    </source>
</evidence>